<evidence type="ECO:0000256" key="7">
    <source>
        <dbReference type="ARBA" id="ARBA00023306"/>
    </source>
</evidence>
<dbReference type="GO" id="GO:0030261">
    <property type="term" value="P:chromosome condensation"/>
    <property type="evidence" value="ECO:0007669"/>
    <property type="project" value="UniProtKB-UniRule"/>
</dbReference>
<keyword evidence="3 8" id="KW-0159">Chromosome partition</keyword>
<dbReference type="InterPro" id="IPR000551">
    <property type="entry name" value="MerR-type_HTH_dom"/>
</dbReference>
<evidence type="ECO:0000256" key="3">
    <source>
        <dbReference type="ARBA" id="ARBA00022829"/>
    </source>
</evidence>
<evidence type="ECO:0000313" key="11">
    <source>
        <dbReference type="Proteomes" id="UP000067625"/>
    </source>
</evidence>
<protein>
    <recommendedName>
        <fullName evidence="8">Chromosome-anchoring protein RacA</fullName>
    </recommendedName>
</protein>
<reference evidence="10 11" key="2">
    <citation type="journal article" date="2016" name="Int. J. Syst. Evol. Microbiol.">
        <title>Bacillus gobiensis sp. nov., isolated from a soil sample.</title>
        <authorList>
            <person name="Liu B."/>
            <person name="Liu G.H."/>
            <person name="Cetin S."/>
            <person name="Schumann P."/>
            <person name="Pan Z.Z."/>
            <person name="Chen Q.Q."/>
        </authorList>
    </citation>
    <scope>NUCLEOTIDE SEQUENCE [LARGE SCALE GENOMIC DNA]</scope>
    <source>
        <strain evidence="10 11">FJAT-4402</strain>
    </source>
</reference>
<keyword evidence="4 8" id="KW-0749">Sporulation</keyword>
<dbReference type="GO" id="GO:0003690">
    <property type="term" value="F:double-stranded DNA binding"/>
    <property type="evidence" value="ECO:0007669"/>
    <property type="project" value="UniProtKB-UniRule"/>
</dbReference>
<evidence type="ECO:0000256" key="8">
    <source>
        <dbReference type="HAMAP-Rule" id="MF_01170"/>
    </source>
</evidence>
<comment type="subcellular location">
    <subcellularLocation>
        <location evidence="8">Cytoplasm</location>
    </subcellularLocation>
    <text evidence="8">Localizes to cell poles and nucleoid.</text>
</comment>
<dbReference type="AlphaFoldDB" id="A0A0M3RA87"/>
<dbReference type="CDD" id="cd04762">
    <property type="entry name" value="HTH_MerR-trunc"/>
    <property type="match status" value="1"/>
</dbReference>
<dbReference type="GO" id="GO:0007059">
    <property type="term" value="P:chromosome segregation"/>
    <property type="evidence" value="ECO:0007669"/>
    <property type="project" value="UniProtKB-UniRule"/>
</dbReference>
<comment type="function">
    <text evidence="8">Required for the formation of axial filaments and for anchoring the origin regions at the cell poles in sporulating cells, thus ensuring proper chromosome segregation in the prespore. Binds in a dispersed manner throughout the chromosome but preferentially to sites clustered in the origin portion of the chromosome, causing condensation of the chromosome and its remodeling into an elongated, anchored structure.</text>
</comment>
<keyword evidence="2 8" id="KW-0132">Cell division</keyword>
<dbReference type="Pfam" id="PF13411">
    <property type="entry name" value="MerR_1"/>
    <property type="match status" value="1"/>
</dbReference>
<name>A0A0M3RA87_9BACI</name>
<evidence type="ECO:0000256" key="2">
    <source>
        <dbReference type="ARBA" id="ARBA00022618"/>
    </source>
</evidence>
<dbReference type="GO" id="GO:0005737">
    <property type="term" value="C:cytoplasm"/>
    <property type="evidence" value="ECO:0007669"/>
    <property type="project" value="UniProtKB-SubCell"/>
</dbReference>
<dbReference type="EMBL" id="CP012600">
    <property type="protein sequence ID" value="ALC82746.1"/>
    <property type="molecule type" value="Genomic_DNA"/>
</dbReference>
<feature type="DNA-binding region" description="H-T-H motif" evidence="8">
    <location>
        <begin position="3"/>
        <end position="23"/>
    </location>
</feature>
<keyword evidence="6 8" id="KW-0238">DNA-binding</keyword>
<dbReference type="PATRIC" id="fig|1441095.3.peg.3313"/>
<keyword evidence="11" id="KW-1185">Reference proteome</keyword>
<keyword evidence="1 8" id="KW-0963">Cytoplasm</keyword>
<dbReference type="NCBIfam" id="NF009648">
    <property type="entry name" value="PRK13182.1-4"/>
    <property type="match status" value="1"/>
</dbReference>
<evidence type="ECO:0000256" key="1">
    <source>
        <dbReference type="ARBA" id="ARBA00022490"/>
    </source>
</evidence>
<dbReference type="GO" id="GO:0030435">
    <property type="term" value="P:sporulation resulting in formation of a cellular spore"/>
    <property type="evidence" value="ECO:0007669"/>
    <property type="project" value="UniProtKB-UniRule"/>
</dbReference>
<dbReference type="OrthoDB" id="2991292at2"/>
<evidence type="ECO:0000313" key="10">
    <source>
        <dbReference type="EMBL" id="ALC82746.1"/>
    </source>
</evidence>
<organism evidence="10 11">
    <name type="scientific">Bacillus gobiensis</name>
    <dbReference type="NCBI Taxonomy" id="1441095"/>
    <lineage>
        <taxon>Bacteria</taxon>
        <taxon>Bacillati</taxon>
        <taxon>Bacillota</taxon>
        <taxon>Bacilli</taxon>
        <taxon>Bacillales</taxon>
        <taxon>Bacillaceae</taxon>
        <taxon>Bacillus</taxon>
    </lineage>
</organism>
<evidence type="ECO:0000259" key="9">
    <source>
        <dbReference type="Pfam" id="PF13411"/>
    </source>
</evidence>
<evidence type="ECO:0000256" key="6">
    <source>
        <dbReference type="ARBA" id="ARBA00023125"/>
    </source>
</evidence>
<dbReference type="InterPro" id="IPR023522">
    <property type="entry name" value="Chrosome_anchoring_RacA"/>
</dbReference>
<dbReference type="GO" id="GO:0006355">
    <property type="term" value="P:regulation of DNA-templated transcription"/>
    <property type="evidence" value="ECO:0007669"/>
    <property type="project" value="InterPro"/>
</dbReference>
<dbReference type="InterPro" id="IPR009061">
    <property type="entry name" value="DNA-bd_dom_put_sf"/>
</dbReference>
<sequence>MNTTVVASELGVSTKTVQRWVKQLDFPASRNEYGHYEFTNEDVEALKKIKDQLKNGASMHEVASKSENHKKAFVWTERTGFDHGQKEYIIALEQKLENLSQRANAEMEHMGKIISNLEKKLTQKADDVVSYQLLQHRRELEDLQSKLVDMEEQLQKSNEKLAATEMAASIENQKPKKRLKSLFSFS</sequence>
<dbReference type="SUPFAM" id="SSF46955">
    <property type="entry name" value="Putative DNA-binding domain"/>
    <property type="match status" value="1"/>
</dbReference>
<evidence type="ECO:0000256" key="5">
    <source>
        <dbReference type="ARBA" id="ARBA00023054"/>
    </source>
</evidence>
<dbReference type="Proteomes" id="UP000067625">
    <property type="component" value="Chromosome"/>
</dbReference>
<dbReference type="RefSeq" id="WP_053604557.1">
    <property type="nucleotide sequence ID" value="NZ_CP012600.1"/>
</dbReference>
<gene>
    <name evidence="8" type="primary">racA</name>
    <name evidence="10" type="ORF">AM592_15010</name>
</gene>
<dbReference type="GO" id="GO:0008356">
    <property type="term" value="P:asymmetric cell division"/>
    <property type="evidence" value="ECO:0007669"/>
    <property type="project" value="UniProtKB-UniRule"/>
</dbReference>
<keyword evidence="5 8" id="KW-0175">Coiled coil</keyword>
<proteinExistence type="inferred from homology"/>
<dbReference type="HAMAP" id="MF_01170">
    <property type="entry name" value="RacA"/>
    <property type="match status" value="1"/>
</dbReference>
<dbReference type="Gene3D" id="1.10.1660.10">
    <property type="match status" value="1"/>
</dbReference>
<keyword evidence="7 8" id="KW-0131">Cell cycle</keyword>
<feature type="domain" description="HTH merR-type" evidence="9">
    <location>
        <begin position="2"/>
        <end position="63"/>
    </location>
</feature>
<accession>A0A0M3RA87</accession>
<feature type="coiled-coil region" evidence="8">
    <location>
        <begin position="133"/>
        <end position="167"/>
    </location>
</feature>
<reference evidence="11" key="1">
    <citation type="submission" date="2015-08" db="EMBL/GenBank/DDBJ databases">
        <title>Genome sequencing project for genomic taxonomy and phylogenomics of Bacillus-like bacteria.</title>
        <authorList>
            <person name="Liu B."/>
            <person name="Wang J."/>
            <person name="Zhu Y."/>
            <person name="Liu G."/>
            <person name="Chen Q."/>
            <person name="Chen Z."/>
            <person name="Lan J."/>
            <person name="Che J."/>
            <person name="Ge C."/>
            <person name="Shi H."/>
            <person name="Pan Z."/>
            <person name="Liu X."/>
        </authorList>
    </citation>
    <scope>NUCLEOTIDE SEQUENCE [LARGE SCALE GENOMIC DNA]</scope>
    <source>
        <strain evidence="11">FJAT-4402</strain>
    </source>
</reference>
<evidence type="ECO:0000256" key="4">
    <source>
        <dbReference type="ARBA" id="ARBA00022969"/>
    </source>
</evidence>
<comment type="similarity">
    <text evidence="8">Belongs to the RacA family.</text>
</comment>
<dbReference type="STRING" id="1441095.AM592_15010"/>